<protein>
    <submittedName>
        <fullName evidence="3">STAS domain-containing protein</fullName>
    </submittedName>
</protein>
<sequence length="136" mass="15055">MTSTWSAPPTYGREAIKAAASAHDRVEVDCAGLTFCDCTGLSALLAAARPPATGHRPPATGHRPPATGHRPPATGHRQRTAADLRGKRLCHQQNGPSRADRFQVGQRTVEDHDVRRAYWHQDATTRANQRREWNRF</sequence>
<feature type="region of interest" description="Disordered" evidence="1">
    <location>
        <begin position="49"/>
        <end position="108"/>
    </location>
</feature>
<name>A0AB39MN11_9ACTN</name>
<organism evidence="3">
    <name type="scientific">Streptomyces sp. R08</name>
    <dbReference type="NCBI Taxonomy" id="3238624"/>
    <lineage>
        <taxon>Bacteria</taxon>
        <taxon>Bacillati</taxon>
        <taxon>Actinomycetota</taxon>
        <taxon>Actinomycetes</taxon>
        <taxon>Kitasatosporales</taxon>
        <taxon>Streptomycetaceae</taxon>
        <taxon>Streptomyces</taxon>
    </lineage>
</organism>
<evidence type="ECO:0000313" key="3">
    <source>
        <dbReference type="EMBL" id="XDQ07409.1"/>
    </source>
</evidence>
<dbReference type="InterPro" id="IPR036513">
    <property type="entry name" value="STAS_dom_sf"/>
</dbReference>
<feature type="domain" description="MlaB-like STAS" evidence="2">
    <location>
        <begin position="13"/>
        <end position="50"/>
    </location>
</feature>
<dbReference type="EMBL" id="CP163431">
    <property type="protein sequence ID" value="XDQ07409.1"/>
    <property type="molecule type" value="Genomic_DNA"/>
</dbReference>
<dbReference type="Pfam" id="PF13466">
    <property type="entry name" value="STAS_2"/>
    <property type="match status" value="1"/>
</dbReference>
<reference evidence="3" key="1">
    <citation type="submission" date="2024-07" db="EMBL/GenBank/DDBJ databases">
        <authorList>
            <person name="Yu S.T."/>
        </authorList>
    </citation>
    <scope>NUCLEOTIDE SEQUENCE</scope>
    <source>
        <strain evidence="3">R08</strain>
    </source>
</reference>
<dbReference type="AlphaFoldDB" id="A0AB39MN11"/>
<accession>A0AB39MN11</accession>
<evidence type="ECO:0000256" key="1">
    <source>
        <dbReference type="SAM" id="MobiDB-lite"/>
    </source>
</evidence>
<proteinExistence type="predicted"/>
<dbReference type="RefSeq" id="WP_369192193.1">
    <property type="nucleotide sequence ID" value="NZ_CP163431.1"/>
</dbReference>
<gene>
    <name evidence="3" type="ORF">AB5J58_47710</name>
</gene>
<dbReference type="InterPro" id="IPR058548">
    <property type="entry name" value="MlaB-like_STAS"/>
</dbReference>
<dbReference type="Gene3D" id="3.30.750.24">
    <property type="entry name" value="STAS domain"/>
    <property type="match status" value="1"/>
</dbReference>
<evidence type="ECO:0000259" key="2">
    <source>
        <dbReference type="Pfam" id="PF13466"/>
    </source>
</evidence>